<protein>
    <submittedName>
        <fullName evidence="3">Chromosome segregation protein SMC</fullName>
    </submittedName>
</protein>
<dbReference type="OrthoDB" id="10253483at2759"/>
<comment type="caution">
    <text evidence="3">The sequence shown here is derived from an EMBL/GenBank/DDBJ whole genome shotgun (WGS) entry which is preliminary data.</text>
</comment>
<proteinExistence type="predicted"/>
<dbReference type="VEuPathDB" id="GiardiaDB:DHA2_16518"/>
<feature type="region of interest" description="Disordered" evidence="2">
    <location>
        <begin position="333"/>
        <end position="358"/>
    </location>
</feature>
<evidence type="ECO:0000256" key="1">
    <source>
        <dbReference type="SAM" id="Coils"/>
    </source>
</evidence>
<feature type="region of interest" description="Disordered" evidence="2">
    <location>
        <begin position="391"/>
        <end position="414"/>
    </location>
</feature>
<reference evidence="3 4" key="2">
    <citation type="journal article" date="2013" name="Genome Biol. Evol.">
        <title>Genome sequencing of Giardia lamblia genotypes A2 and B isolates (DH and GS) and comparative analysis with the genomes of genotypes A1 and E (WB and Pig).</title>
        <authorList>
            <person name="Adam R.D."/>
            <person name="Dahlstrom E.W."/>
            <person name="Martens C.A."/>
            <person name="Bruno D.P."/>
            <person name="Barbian K.D."/>
            <person name="Ricklefs S.M."/>
            <person name="Hernandez M.M."/>
            <person name="Narla N.P."/>
            <person name="Patel R.B."/>
            <person name="Porcella S.F."/>
            <person name="Nash T.E."/>
        </authorList>
    </citation>
    <scope>NUCLEOTIDE SEQUENCE [LARGE SCALE GENOMIC DNA]</scope>
    <source>
        <strain evidence="3 4">GS</strain>
    </source>
</reference>
<dbReference type="VEuPathDB" id="GiardiaDB:QR46_0464"/>
<feature type="coiled-coil region" evidence="1">
    <location>
        <begin position="764"/>
        <end position="840"/>
    </location>
</feature>
<keyword evidence="1" id="KW-0175">Coiled coil</keyword>
<evidence type="ECO:0000313" key="3">
    <source>
        <dbReference type="EMBL" id="ESU45369.1"/>
    </source>
</evidence>
<name>V6U3E7_GIAIN</name>
<gene>
    <name evidence="3" type="ORF">GSB_16518</name>
</gene>
<dbReference type="InterPro" id="IPR027417">
    <property type="entry name" value="P-loop_NTPase"/>
</dbReference>
<feature type="compositionally biased region" description="Basic and acidic residues" evidence="2">
    <location>
        <begin position="349"/>
        <end position="358"/>
    </location>
</feature>
<reference evidence="4" key="1">
    <citation type="submission" date="2012-02" db="EMBL/GenBank/DDBJ databases">
        <title>Genome sequencing of Giardia lamblia Genotypes A2 and B isolates (DH and GS) and comparative analysis with the genomes of Genotypes A1 and E (WB and Pig).</title>
        <authorList>
            <person name="Adam R."/>
            <person name="Dahlstrom E."/>
            <person name="Martens C."/>
            <person name="Bruno D."/>
            <person name="Barbian K."/>
            <person name="Porcella S.F."/>
            <person name="Nash T."/>
        </authorList>
    </citation>
    <scope>NUCLEOTIDE SEQUENCE</scope>
    <source>
        <strain evidence="4">GS</strain>
    </source>
</reference>
<evidence type="ECO:0000313" key="4">
    <source>
        <dbReference type="Proteomes" id="UP000018040"/>
    </source>
</evidence>
<dbReference type="Proteomes" id="UP000018040">
    <property type="component" value="Unassembled WGS sequence"/>
</dbReference>
<accession>V6U3E7</accession>
<organism evidence="3 4">
    <name type="scientific">Giardia intestinalis</name>
    <name type="common">Giardia lamblia</name>
    <dbReference type="NCBI Taxonomy" id="5741"/>
    <lineage>
        <taxon>Eukaryota</taxon>
        <taxon>Metamonada</taxon>
        <taxon>Diplomonadida</taxon>
        <taxon>Hexamitidae</taxon>
        <taxon>Giardiinae</taxon>
        <taxon>Giardia</taxon>
    </lineage>
</organism>
<dbReference type="Gene3D" id="3.40.850.10">
    <property type="entry name" value="Kinesin motor domain"/>
    <property type="match status" value="1"/>
</dbReference>
<dbReference type="SUPFAM" id="SSF52540">
    <property type="entry name" value="P-loop containing nucleoside triphosphate hydrolases"/>
    <property type="match status" value="1"/>
</dbReference>
<dbReference type="InterPro" id="IPR036961">
    <property type="entry name" value="Kinesin_motor_dom_sf"/>
</dbReference>
<dbReference type="VEuPathDB" id="GiardiaDB:GL50581_363"/>
<evidence type="ECO:0000256" key="2">
    <source>
        <dbReference type="SAM" id="MobiDB-lite"/>
    </source>
</evidence>
<dbReference type="VEuPathDB" id="GiardiaDB:GL50803_0016518"/>
<dbReference type="EMBL" id="AHHH01000006">
    <property type="protein sequence ID" value="ESU45369.1"/>
    <property type="molecule type" value="Genomic_DNA"/>
</dbReference>
<dbReference type="AlphaFoldDB" id="V6U3E7"/>
<sequence>VSGDAAADVLKMYATKAVVVLSDPRPKYLEVDGTSVFLCGKDGRRKQFSMSTVVEAYESKAFVDNLARTTIGTLLNGESATILVMGTQGTGKTRLSSYQSGILEALLTEVTTSTEPSHSVTFSAFELFDDVIIDHFAPEDDFESTIGNMKVTKVQLADKAQSLTLLEYVRNLSKNYTEIEATGVAEPAPSSSTMCFKIQLYNQATGAISTVTLIDSTPGPVLHALTTGLLDVASSGQNVEFFINANPVPMAPITQLVLPILARARPILIGMFNGSSESGQYAETLLATLHICKTSLESTKTPRNRMHPPVNPPREVADIIDSDLQKALDATIRSRPSVSSPLLPPGRDSLARDDDMRPDMGMLYEDKSSNRFTKTSEPHYDGLYPSFNSTMHEQKTPPQVPQSRPAGFASPASTSLRPEVELFDQPSTATHIADPSLYGVQEINELTGQAYIHDAHNPAYTMSTDVFPSVLASSGVDNTAHIISVKHNIVPLDPVVETNISPSVFNSLHAESALAASNTGVPGDHVSFQTASNIITSPKVQPPDSNHHQETAAMLASRFLETFRANVGSDAPKSSKTDKLLESEDVVSTIDSLALEPSQVSSQSDLQALKEKLSTATQALERATLYRDELLARITDIECQGQEALLVSELHMMAAQKRATDIRKIISASTGATNTEPGSLARTAIPVADVKRLLDSHEEDISQLEKKLYTEIKAQAEEAIASALDYNKQAASRSLEDAQVKALVNELRKTVDMRLRNEVKLRQLQRQERELSAKMLLFKEIEKKHTVLKQERSGKVGEVRQIKETHKKLQHQNLTTQAQLDGLKKQLASATATLQEIKLDASSLRVAFQNLEHALADHGPEAVVFPAYQTNVASVPLEKATVDFMHRSAEAGSAFAVNALHETRVPAEHPGVREESLTVLEHVSSLVEDVLEAIRKKSAATGLTTDERRVKACMDDILACLTKAIRARTAGTSANNYITDYNKYTVSLPQAATEPPPIANDREVPVSSAVDIASRMISGAMRATGNEREGSAMQRYQTGYTMASLERLRVAAPDAARVAELGVTTAQESVKTAMLNTESKIATPTSLNQPVGAQMRTPLTDTLQAVQSVEKGIEERLKRLMSGYKEGVN</sequence>
<feature type="non-terminal residue" evidence="3">
    <location>
        <position position="1"/>
    </location>
</feature>